<accession>A0A7N2MYW3</accession>
<dbReference type="GO" id="GO:0098542">
    <property type="term" value="P:defense response to other organism"/>
    <property type="evidence" value="ECO:0007669"/>
    <property type="project" value="TreeGrafter"/>
</dbReference>
<dbReference type="Gene3D" id="3.40.50.300">
    <property type="entry name" value="P-loop containing nucleotide triphosphate hydrolases"/>
    <property type="match status" value="1"/>
</dbReference>
<dbReference type="Proteomes" id="UP000594261">
    <property type="component" value="Chromosome 11"/>
</dbReference>
<dbReference type="PANTHER" id="PTHR23155">
    <property type="entry name" value="DISEASE RESISTANCE PROTEIN RP"/>
    <property type="match status" value="1"/>
</dbReference>
<reference evidence="6 7" key="1">
    <citation type="journal article" date="2016" name="G3 (Bethesda)">
        <title>First Draft Assembly and Annotation of the Genome of a California Endemic Oak Quercus lobata Nee (Fagaceae).</title>
        <authorList>
            <person name="Sork V.L."/>
            <person name="Fitz-Gibbon S.T."/>
            <person name="Puiu D."/>
            <person name="Crepeau M."/>
            <person name="Gugger P.F."/>
            <person name="Sherman R."/>
            <person name="Stevens K."/>
            <person name="Langley C.H."/>
            <person name="Pellegrini M."/>
            <person name="Salzberg S.L."/>
        </authorList>
    </citation>
    <scope>NUCLEOTIDE SEQUENCE [LARGE SCALE GENOMIC DNA]</scope>
    <source>
        <strain evidence="6 7">cv. SW786</strain>
    </source>
</reference>
<sequence length="573" mass="65403">MAVTKHKRKGKLGKLIHSCNRAISFHEVANKIESIKIINKEIHDNRNKYGIEIAESSGGETEAEVKLHKCRRYVEEDQVVGFGHDTEALVKQLIEGSLHLNFVSIIGMGGLGKTTLARKIYNDNHVKNHFDFHGWVYVSQEYKIRDMLIEILKGMTPMPKVKKFILKVELTEELLHGLEAKYSTNKDSMSAFVEGIYEKNGVGWQDLDEDELRSLLFDCLKDKRYLVVLDDIWEIEAWNEDIAEDYLEELIDWSLIQVATKRLDGGVKTCRIHDLLRDLCISESAEEKFLEVCSDVKLSPIGKCRRISIHFANHPYISSSSNPHKSSNNRFVIGFQGVVELESLLDKGYYLKWLWKSNKLVRVVELSNMAICCAIPKRIQNLFLLRYLRISSGLHHVIIPNSLCNLWNLETLYIRNSIIESLPKGLWKLQKLRHLYLNGPTSLPGTDNEEGLPNLQVLTGIALNHYTESLFAKARFPNLRKLGLCSFESRLLILSLSSIHPLHHLQTLKFLSTPNLQNGKIKSYAMDYEERCNAKASTFGHRALQILYDAPGRTMVLERVAGCGSFLSRSKIG</sequence>
<reference evidence="6" key="2">
    <citation type="submission" date="2021-01" db="UniProtKB">
        <authorList>
            <consortium name="EnsemblPlants"/>
        </authorList>
    </citation>
    <scope>IDENTIFICATION</scope>
</reference>
<dbReference type="InterPro" id="IPR044974">
    <property type="entry name" value="Disease_R_plants"/>
</dbReference>
<dbReference type="SUPFAM" id="SSF52540">
    <property type="entry name" value="P-loop containing nucleoside triphosphate hydrolases"/>
    <property type="match status" value="1"/>
</dbReference>
<dbReference type="Pfam" id="PF23559">
    <property type="entry name" value="WHD_DRP"/>
    <property type="match status" value="1"/>
</dbReference>
<dbReference type="Gene3D" id="3.80.10.10">
    <property type="entry name" value="Ribonuclease Inhibitor"/>
    <property type="match status" value="1"/>
</dbReference>
<organism evidence="6 7">
    <name type="scientific">Quercus lobata</name>
    <name type="common">Valley oak</name>
    <dbReference type="NCBI Taxonomy" id="97700"/>
    <lineage>
        <taxon>Eukaryota</taxon>
        <taxon>Viridiplantae</taxon>
        <taxon>Streptophyta</taxon>
        <taxon>Embryophyta</taxon>
        <taxon>Tracheophyta</taxon>
        <taxon>Spermatophyta</taxon>
        <taxon>Magnoliopsida</taxon>
        <taxon>eudicotyledons</taxon>
        <taxon>Gunneridae</taxon>
        <taxon>Pentapetalae</taxon>
        <taxon>rosids</taxon>
        <taxon>fabids</taxon>
        <taxon>Fagales</taxon>
        <taxon>Fagaceae</taxon>
        <taxon>Quercus</taxon>
    </lineage>
</organism>
<dbReference type="InterPro" id="IPR058922">
    <property type="entry name" value="WHD_DRP"/>
</dbReference>
<dbReference type="InterPro" id="IPR032675">
    <property type="entry name" value="LRR_dom_sf"/>
</dbReference>
<feature type="domain" description="Disease resistance protein winged helix" evidence="4">
    <location>
        <begin position="240"/>
        <end position="280"/>
    </location>
</feature>
<dbReference type="EMBL" id="LRBV02000011">
    <property type="status" value="NOT_ANNOTATED_CDS"/>
    <property type="molecule type" value="Genomic_DNA"/>
</dbReference>
<evidence type="ECO:0008006" key="8">
    <source>
        <dbReference type="Google" id="ProtNLM"/>
    </source>
</evidence>
<dbReference type="EnsemblPlants" id="QL11p041949:mrna">
    <property type="protein sequence ID" value="QL11p041949:mrna"/>
    <property type="gene ID" value="QL11p041949"/>
</dbReference>
<name>A0A7N2MYW3_QUELO</name>
<dbReference type="InParanoid" id="A0A7N2MYW3"/>
<dbReference type="InterPro" id="IPR027417">
    <property type="entry name" value="P-loop_NTPase"/>
</dbReference>
<dbReference type="PANTHER" id="PTHR23155:SF1193">
    <property type="entry name" value="DISEASE RESISTANCE PROTEIN RPP13-RELATED"/>
    <property type="match status" value="1"/>
</dbReference>
<evidence type="ECO:0000259" key="3">
    <source>
        <dbReference type="Pfam" id="PF00931"/>
    </source>
</evidence>
<evidence type="ECO:0000259" key="5">
    <source>
        <dbReference type="Pfam" id="PF23598"/>
    </source>
</evidence>
<dbReference type="AlphaFoldDB" id="A0A7N2MYW3"/>
<keyword evidence="1" id="KW-0677">Repeat</keyword>
<evidence type="ECO:0000256" key="2">
    <source>
        <dbReference type="ARBA" id="ARBA00022821"/>
    </source>
</evidence>
<evidence type="ECO:0000313" key="7">
    <source>
        <dbReference type="Proteomes" id="UP000594261"/>
    </source>
</evidence>
<dbReference type="InterPro" id="IPR055414">
    <property type="entry name" value="LRR_R13L4/SHOC2-like"/>
</dbReference>
<keyword evidence="7" id="KW-1185">Reference proteome</keyword>
<dbReference type="Gramene" id="QL11p041949:mrna">
    <property type="protein sequence ID" value="QL11p041949:mrna"/>
    <property type="gene ID" value="QL11p041949"/>
</dbReference>
<feature type="domain" description="NB-ARC" evidence="3">
    <location>
        <begin position="85"/>
        <end position="179"/>
    </location>
</feature>
<dbReference type="GO" id="GO:0043531">
    <property type="term" value="F:ADP binding"/>
    <property type="evidence" value="ECO:0007669"/>
    <property type="project" value="InterPro"/>
</dbReference>
<dbReference type="Pfam" id="PF23598">
    <property type="entry name" value="LRR_14"/>
    <property type="match status" value="1"/>
</dbReference>
<keyword evidence="2" id="KW-0611">Plant defense</keyword>
<protein>
    <recommendedName>
        <fullName evidence="8">NB-ARC domain-containing protein</fullName>
    </recommendedName>
</protein>
<dbReference type="InterPro" id="IPR002182">
    <property type="entry name" value="NB-ARC"/>
</dbReference>
<evidence type="ECO:0000256" key="1">
    <source>
        <dbReference type="ARBA" id="ARBA00022737"/>
    </source>
</evidence>
<feature type="domain" description="Disease resistance R13L4/SHOC-2-like LRR" evidence="5">
    <location>
        <begin position="358"/>
        <end position="518"/>
    </location>
</feature>
<proteinExistence type="predicted"/>
<evidence type="ECO:0000313" key="6">
    <source>
        <dbReference type="EnsemblPlants" id="QL11p041949:mrna"/>
    </source>
</evidence>
<evidence type="ECO:0000259" key="4">
    <source>
        <dbReference type="Pfam" id="PF23559"/>
    </source>
</evidence>
<dbReference type="Pfam" id="PF00931">
    <property type="entry name" value="NB-ARC"/>
    <property type="match status" value="1"/>
</dbReference>
<dbReference type="SUPFAM" id="SSF52058">
    <property type="entry name" value="L domain-like"/>
    <property type="match status" value="1"/>
</dbReference>